<evidence type="ECO:0000313" key="9">
    <source>
        <dbReference type="EMBL" id="SDK20532.1"/>
    </source>
</evidence>
<dbReference type="GO" id="GO:0005886">
    <property type="term" value="C:plasma membrane"/>
    <property type="evidence" value="ECO:0007669"/>
    <property type="project" value="TreeGrafter"/>
</dbReference>
<sequence length="510" mass="54136">MSALLTTTGCLEDDGPEGSSDQAATELRDRILWLALLPVVPLLVVLGAVTAMLVAVDRSLLGVALVLCASAIASALLIGFLAVRRTRNGVRQLRRKHETVGTDMAVTSADTASAATISAATASAADGPSSPSHGNDALQAAFAKLARGLEAMADRAITEIDEAEHQVEDPDLLARLFRVDHLVNLSRRQAESLAILGGKAPQRQTQDDVSLQTVLRSAVAEIEHYSRVKMTAVDGMLKGPATAEVIHMLAELLENATQFSSNNTPVVVRTETVTAGVAIEIQDRGLGMTSDEIHRYNRLLEEADRVELDELLADGRIGLSVVRVLAQRYNIRVRLQSSIYGGMEAVVLLPESLLTTTPPEPAQPGPAAQELTPTPPPASGPPPQVSRAPSPSRMQWTGEVADPAAAPLPQRRVPAPPAHEPAATPPPARIAPPSAEPTSSPEGGQRHRGDASQLPQRRPGTDNLPEQLRTRRENVTPIPGHNTGLLSAFSHSETDQSASSEDRRDPSTST</sequence>
<protein>
    <recommendedName>
        <fullName evidence="2">histidine kinase</fullName>
        <ecNumber evidence="2">2.7.13.3</ecNumber>
    </recommendedName>
</protein>
<keyword evidence="7" id="KW-0812">Transmembrane</keyword>
<evidence type="ECO:0000256" key="2">
    <source>
        <dbReference type="ARBA" id="ARBA00012438"/>
    </source>
</evidence>
<dbReference type="SUPFAM" id="SSF55874">
    <property type="entry name" value="ATPase domain of HSP90 chaperone/DNA topoisomerase II/histidine kinase"/>
    <property type="match status" value="1"/>
</dbReference>
<feature type="compositionally biased region" description="Pro residues" evidence="6">
    <location>
        <begin position="414"/>
        <end position="430"/>
    </location>
</feature>
<dbReference type="GO" id="GO:0000160">
    <property type="term" value="P:phosphorelay signal transduction system"/>
    <property type="evidence" value="ECO:0007669"/>
    <property type="project" value="TreeGrafter"/>
</dbReference>
<feature type="transmembrane region" description="Helical" evidence="7">
    <location>
        <begin position="31"/>
        <end position="54"/>
    </location>
</feature>
<evidence type="ECO:0000256" key="6">
    <source>
        <dbReference type="SAM" id="MobiDB-lite"/>
    </source>
</evidence>
<feature type="region of interest" description="Disordered" evidence="6">
    <location>
        <begin position="356"/>
        <end position="510"/>
    </location>
</feature>
<evidence type="ECO:0000259" key="8">
    <source>
        <dbReference type="Pfam" id="PF02518"/>
    </source>
</evidence>
<accession>A0A1G8ZZI6</accession>
<keyword evidence="7" id="KW-1133">Transmembrane helix</keyword>
<feature type="compositionally biased region" description="Basic and acidic residues" evidence="6">
    <location>
        <begin position="500"/>
        <end position="510"/>
    </location>
</feature>
<keyword evidence="4" id="KW-0808">Transferase</keyword>
<name>A0A1G8ZZI6_ACTMZ</name>
<gene>
    <name evidence="9" type="ORF">SAMN04487820_105227</name>
</gene>
<dbReference type="Pfam" id="PF02518">
    <property type="entry name" value="HATPase_c"/>
    <property type="match status" value="1"/>
</dbReference>
<dbReference type="PANTHER" id="PTHR45436">
    <property type="entry name" value="SENSOR HISTIDINE KINASE YKOH"/>
    <property type="match status" value="1"/>
</dbReference>
<feature type="compositionally biased region" description="Pro residues" evidence="6">
    <location>
        <begin position="373"/>
        <end position="384"/>
    </location>
</feature>
<evidence type="ECO:0000313" key="10">
    <source>
        <dbReference type="Proteomes" id="UP000199213"/>
    </source>
</evidence>
<dbReference type="PANTHER" id="PTHR45436:SF5">
    <property type="entry name" value="SENSOR HISTIDINE KINASE TRCS"/>
    <property type="match status" value="1"/>
</dbReference>
<feature type="compositionally biased region" description="Low complexity" evidence="6">
    <location>
        <begin position="431"/>
        <end position="442"/>
    </location>
</feature>
<organism evidence="9 10">
    <name type="scientific">Actinopolyspora mzabensis</name>
    <dbReference type="NCBI Taxonomy" id="995066"/>
    <lineage>
        <taxon>Bacteria</taxon>
        <taxon>Bacillati</taxon>
        <taxon>Actinomycetota</taxon>
        <taxon>Actinomycetes</taxon>
        <taxon>Actinopolysporales</taxon>
        <taxon>Actinopolysporaceae</taxon>
        <taxon>Actinopolyspora</taxon>
    </lineage>
</organism>
<evidence type="ECO:0000256" key="7">
    <source>
        <dbReference type="SAM" id="Phobius"/>
    </source>
</evidence>
<keyword evidence="10" id="KW-1185">Reference proteome</keyword>
<proteinExistence type="predicted"/>
<keyword evidence="7" id="KW-0472">Membrane</keyword>
<dbReference type="InterPro" id="IPR050428">
    <property type="entry name" value="TCS_sensor_his_kinase"/>
</dbReference>
<keyword evidence="3" id="KW-0597">Phosphoprotein</keyword>
<evidence type="ECO:0000256" key="4">
    <source>
        <dbReference type="ARBA" id="ARBA00022679"/>
    </source>
</evidence>
<keyword evidence="5 9" id="KW-0418">Kinase</keyword>
<comment type="catalytic activity">
    <reaction evidence="1">
        <text>ATP + protein L-histidine = ADP + protein N-phospho-L-histidine.</text>
        <dbReference type="EC" id="2.7.13.3"/>
    </reaction>
</comment>
<feature type="domain" description="Histidine kinase/HSP90-like ATPase" evidence="8">
    <location>
        <begin position="245"/>
        <end position="351"/>
    </location>
</feature>
<dbReference type="Proteomes" id="UP000199213">
    <property type="component" value="Unassembled WGS sequence"/>
</dbReference>
<dbReference type="Gene3D" id="3.30.565.10">
    <property type="entry name" value="Histidine kinase-like ATPase, C-terminal domain"/>
    <property type="match status" value="1"/>
</dbReference>
<feature type="transmembrane region" description="Helical" evidence="7">
    <location>
        <begin position="60"/>
        <end position="83"/>
    </location>
</feature>
<reference evidence="10" key="1">
    <citation type="submission" date="2016-10" db="EMBL/GenBank/DDBJ databases">
        <authorList>
            <person name="Varghese N."/>
            <person name="Submissions S."/>
        </authorList>
    </citation>
    <scope>NUCLEOTIDE SEQUENCE [LARGE SCALE GENOMIC DNA]</scope>
    <source>
        <strain evidence="10">DSM 45460</strain>
    </source>
</reference>
<dbReference type="EC" id="2.7.13.3" evidence="2"/>
<evidence type="ECO:0000256" key="3">
    <source>
        <dbReference type="ARBA" id="ARBA00022553"/>
    </source>
</evidence>
<dbReference type="InterPro" id="IPR036890">
    <property type="entry name" value="HATPase_C_sf"/>
</dbReference>
<evidence type="ECO:0000256" key="5">
    <source>
        <dbReference type="ARBA" id="ARBA00022777"/>
    </source>
</evidence>
<feature type="compositionally biased region" description="Polar residues" evidence="6">
    <location>
        <begin position="489"/>
        <end position="499"/>
    </location>
</feature>
<dbReference type="AlphaFoldDB" id="A0A1G8ZZI6"/>
<dbReference type="InterPro" id="IPR003594">
    <property type="entry name" value="HATPase_dom"/>
</dbReference>
<dbReference type="EMBL" id="FNFM01000005">
    <property type="protein sequence ID" value="SDK20532.1"/>
    <property type="molecule type" value="Genomic_DNA"/>
</dbReference>
<dbReference type="GO" id="GO:0004673">
    <property type="term" value="F:protein histidine kinase activity"/>
    <property type="evidence" value="ECO:0007669"/>
    <property type="project" value="UniProtKB-EC"/>
</dbReference>
<evidence type="ECO:0000256" key="1">
    <source>
        <dbReference type="ARBA" id="ARBA00000085"/>
    </source>
</evidence>